<accession>A0A9I9E642</accession>
<evidence type="ECO:0000313" key="1">
    <source>
        <dbReference type="EnsemblPlants" id="MELO3C029244.2.1"/>
    </source>
</evidence>
<dbReference type="EnsemblPlants" id="MELO3C029244.2.1">
    <property type="protein sequence ID" value="MELO3C029244.2.1"/>
    <property type="gene ID" value="MELO3C029244.2"/>
</dbReference>
<dbReference type="Gramene" id="MELO3C029244.2.1">
    <property type="protein sequence ID" value="MELO3C029244.2.1"/>
    <property type="gene ID" value="MELO3C029244.2"/>
</dbReference>
<organism evidence="1">
    <name type="scientific">Cucumis melo</name>
    <name type="common">Muskmelon</name>
    <dbReference type="NCBI Taxonomy" id="3656"/>
    <lineage>
        <taxon>Eukaryota</taxon>
        <taxon>Viridiplantae</taxon>
        <taxon>Streptophyta</taxon>
        <taxon>Embryophyta</taxon>
        <taxon>Tracheophyta</taxon>
        <taxon>Spermatophyta</taxon>
        <taxon>Magnoliopsida</taxon>
        <taxon>eudicotyledons</taxon>
        <taxon>Gunneridae</taxon>
        <taxon>Pentapetalae</taxon>
        <taxon>rosids</taxon>
        <taxon>fabids</taxon>
        <taxon>Cucurbitales</taxon>
        <taxon>Cucurbitaceae</taxon>
        <taxon>Benincaseae</taxon>
        <taxon>Cucumis</taxon>
    </lineage>
</organism>
<sequence length="95" mass="10688">MRPKLPHDNNSPVCKNPSYQSQIYLNSKIKREEFPQPNDMTRNFLVVPAIATRSVKNGPLFCLCFLGGIVCVHEYCPSTNLCSRCNLVDPQMAST</sequence>
<dbReference type="AlphaFoldDB" id="A0A9I9E642"/>
<protein>
    <submittedName>
        <fullName evidence="1">Uncharacterized protein</fullName>
    </submittedName>
</protein>
<name>A0A9I9E642_CUCME</name>
<reference evidence="1" key="1">
    <citation type="submission" date="2023-03" db="UniProtKB">
        <authorList>
            <consortium name="EnsemblPlants"/>
        </authorList>
    </citation>
    <scope>IDENTIFICATION</scope>
</reference>
<proteinExistence type="predicted"/>